<dbReference type="EMBL" id="KB446540">
    <property type="protein sequence ID" value="EME43473.1"/>
    <property type="molecule type" value="Genomic_DNA"/>
</dbReference>
<dbReference type="HOGENOM" id="CLU_2542558_0_0_1"/>
<organism evidence="1 2">
    <name type="scientific">Dothistroma septosporum (strain NZE10 / CBS 128990)</name>
    <name type="common">Red band needle blight fungus</name>
    <name type="synonym">Mycosphaerella pini</name>
    <dbReference type="NCBI Taxonomy" id="675120"/>
    <lineage>
        <taxon>Eukaryota</taxon>
        <taxon>Fungi</taxon>
        <taxon>Dikarya</taxon>
        <taxon>Ascomycota</taxon>
        <taxon>Pezizomycotina</taxon>
        <taxon>Dothideomycetes</taxon>
        <taxon>Dothideomycetidae</taxon>
        <taxon>Mycosphaerellales</taxon>
        <taxon>Mycosphaerellaceae</taxon>
        <taxon>Dothistroma</taxon>
    </lineage>
</organism>
<dbReference type="AlphaFoldDB" id="M2WN81"/>
<reference evidence="1 2" key="2">
    <citation type="journal article" date="2012" name="PLoS Pathog.">
        <title>Diverse lifestyles and strategies of plant pathogenesis encoded in the genomes of eighteen Dothideomycetes fungi.</title>
        <authorList>
            <person name="Ohm R.A."/>
            <person name="Feau N."/>
            <person name="Henrissat B."/>
            <person name="Schoch C.L."/>
            <person name="Horwitz B.A."/>
            <person name="Barry K.W."/>
            <person name="Condon B.J."/>
            <person name="Copeland A.C."/>
            <person name="Dhillon B."/>
            <person name="Glaser F."/>
            <person name="Hesse C.N."/>
            <person name="Kosti I."/>
            <person name="LaButti K."/>
            <person name="Lindquist E.A."/>
            <person name="Lucas S."/>
            <person name="Salamov A.A."/>
            <person name="Bradshaw R.E."/>
            <person name="Ciuffetti L."/>
            <person name="Hamelin R.C."/>
            <person name="Kema G.H.J."/>
            <person name="Lawrence C."/>
            <person name="Scott J.A."/>
            <person name="Spatafora J.W."/>
            <person name="Turgeon B.G."/>
            <person name="de Wit P.J.G.M."/>
            <person name="Zhong S."/>
            <person name="Goodwin S.B."/>
            <person name="Grigoriev I.V."/>
        </authorList>
    </citation>
    <scope>NUCLEOTIDE SEQUENCE [LARGE SCALE GENOMIC DNA]</scope>
    <source>
        <strain evidence="2">NZE10 / CBS 128990</strain>
    </source>
</reference>
<dbReference type="Proteomes" id="UP000016933">
    <property type="component" value="Unassembled WGS sequence"/>
</dbReference>
<reference evidence="2" key="1">
    <citation type="journal article" date="2012" name="PLoS Genet.">
        <title>The genomes of the fungal plant pathogens Cladosporium fulvum and Dothistroma septosporum reveal adaptation to different hosts and lifestyles but also signatures of common ancestry.</title>
        <authorList>
            <person name="de Wit P.J.G.M."/>
            <person name="van der Burgt A."/>
            <person name="Oekmen B."/>
            <person name="Stergiopoulos I."/>
            <person name="Abd-Elsalam K.A."/>
            <person name="Aerts A.L."/>
            <person name="Bahkali A.H."/>
            <person name="Beenen H.G."/>
            <person name="Chettri P."/>
            <person name="Cox M.P."/>
            <person name="Datema E."/>
            <person name="de Vries R.P."/>
            <person name="Dhillon B."/>
            <person name="Ganley A.R."/>
            <person name="Griffiths S.A."/>
            <person name="Guo Y."/>
            <person name="Hamelin R.C."/>
            <person name="Henrissat B."/>
            <person name="Kabir M.S."/>
            <person name="Jashni M.K."/>
            <person name="Kema G."/>
            <person name="Klaubauf S."/>
            <person name="Lapidus A."/>
            <person name="Levasseur A."/>
            <person name="Lindquist E."/>
            <person name="Mehrabi R."/>
            <person name="Ohm R.A."/>
            <person name="Owen T.J."/>
            <person name="Salamov A."/>
            <person name="Schwelm A."/>
            <person name="Schijlen E."/>
            <person name="Sun H."/>
            <person name="van den Burg H.A."/>
            <person name="van Ham R.C.H.J."/>
            <person name="Zhang S."/>
            <person name="Goodwin S.B."/>
            <person name="Grigoriev I.V."/>
            <person name="Collemare J."/>
            <person name="Bradshaw R.E."/>
        </authorList>
    </citation>
    <scope>NUCLEOTIDE SEQUENCE [LARGE SCALE GENOMIC DNA]</scope>
    <source>
        <strain evidence="2">NZE10 / CBS 128990</strain>
    </source>
</reference>
<proteinExistence type="predicted"/>
<name>M2WN81_DOTSN</name>
<gene>
    <name evidence="1" type="ORF">DOTSEDRAFT_72749</name>
</gene>
<accession>M2WN81</accession>
<keyword evidence="2" id="KW-1185">Reference proteome</keyword>
<evidence type="ECO:0000313" key="2">
    <source>
        <dbReference type="Proteomes" id="UP000016933"/>
    </source>
</evidence>
<protein>
    <submittedName>
        <fullName evidence="1">Uncharacterized protein</fullName>
    </submittedName>
</protein>
<sequence length="83" mass="9256">MLCLFWQRHTAEPMSICSHHWCSPVIESRMARCSACYQVAEEGGQRGPQTSCHCFDTENLAYTDRNGLCDTPVGHVVAGLILQ</sequence>
<evidence type="ECO:0000313" key="1">
    <source>
        <dbReference type="EMBL" id="EME43473.1"/>
    </source>
</evidence>